<feature type="region of interest" description="Disordered" evidence="1">
    <location>
        <begin position="303"/>
        <end position="326"/>
    </location>
</feature>
<feature type="region of interest" description="Disordered" evidence="1">
    <location>
        <begin position="222"/>
        <end position="244"/>
    </location>
</feature>
<dbReference type="KEGG" id="xla:121396630"/>
<dbReference type="GO" id="GO:0043123">
    <property type="term" value="P:positive regulation of canonical NF-kappaB signal transduction"/>
    <property type="evidence" value="ECO:0000318"/>
    <property type="project" value="GO_Central"/>
</dbReference>
<feature type="region of interest" description="Disordered" evidence="1">
    <location>
        <begin position="1"/>
        <end position="65"/>
    </location>
</feature>
<dbReference type="GO" id="GO:0035662">
    <property type="term" value="F:Toll-like receptor 4 binding"/>
    <property type="evidence" value="ECO:0000318"/>
    <property type="project" value="GO_Central"/>
</dbReference>
<dbReference type="Proteomes" id="UP000186698">
    <property type="component" value="Chromosome 7S"/>
</dbReference>
<sequence length="476" mass="54073">MDGTQLKIGGMRGWLKQMFKKDQQKPARPPKPETISKFTSDHSSSSSDWNHLVPEETSPPPNSRISWPEHCKRWSRHYDAYICHSERDSDYAIELLHYLEAQPEDLRCFLPIRNLPVGGPIPSEICSSLRNSHCWIMLLTAQFLADGWCQYHMHQALAESPLSEGRIIPVMINLQMSQYPSELRFMHAIRSQSCDASEFCKIRDGIYSYMINNLQTIDSTMERKDASSSNIDESSDETHKSCSSTMESKCQAEESSINMKETSCEAQTPCNSMHKISTNILEISTSMQGRRCKAQKSCRKMEATEISSRDMDKSRYETQESGREMQGKAGIDFVERHGEAQQNCRDMQESSCQLQGSNMDIQCISDKTQIYNIDNCHDAQNPCSSAQQRHCDTQRNNDNVGGSLDLEHCSLEDTRATKLQIHYSNINTQTAQKPPSLSRAHIYTRLNNGDTCEGALILNQKTGSCTWTSSWRSTNE</sequence>
<dbReference type="GO" id="GO:0035663">
    <property type="term" value="F:Toll-like receptor 2 binding"/>
    <property type="evidence" value="ECO:0000318"/>
    <property type="project" value="GO_Central"/>
</dbReference>
<evidence type="ECO:0000313" key="3">
    <source>
        <dbReference type="RefSeq" id="XP_041427689.1"/>
    </source>
</evidence>
<dbReference type="InterPro" id="IPR017279">
    <property type="entry name" value="Tol-interleuk_rcpt_adapt_Tirap"/>
</dbReference>
<organism evidence="2 3">
    <name type="scientific">Xenopus laevis</name>
    <name type="common">African clawed frog</name>
    <dbReference type="NCBI Taxonomy" id="8355"/>
    <lineage>
        <taxon>Eukaryota</taxon>
        <taxon>Metazoa</taxon>
        <taxon>Chordata</taxon>
        <taxon>Craniata</taxon>
        <taxon>Vertebrata</taxon>
        <taxon>Euteleostomi</taxon>
        <taxon>Amphibia</taxon>
        <taxon>Batrachia</taxon>
        <taxon>Anura</taxon>
        <taxon>Pipoidea</taxon>
        <taxon>Pipidae</taxon>
        <taxon>Xenopodinae</taxon>
        <taxon>Xenopus</taxon>
        <taxon>Xenopus</taxon>
    </lineage>
</organism>
<dbReference type="GO" id="GO:2000343">
    <property type="term" value="P:positive regulation of chemokine (C-X-C motif) ligand 2 production"/>
    <property type="evidence" value="ECO:0000318"/>
    <property type="project" value="GO_Central"/>
</dbReference>
<dbReference type="Gene3D" id="3.40.50.10140">
    <property type="entry name" value="Toll/interleukin-1 receptor homology (TIR) domain"/>
    <property type="match status" value="1"/>
</dbReference>
<dbReference type="PaxDb" id="8355-A0A1L8FHP3"/>
<evidence type="ECO:0000256" key="1">
    <source>
        <dbReference type="SAM" id="MobiDB-lite"/>
    </source>
</evidence>
<dbReference type="PANTHER" id="PTHR22662">
    <property type="entry name" value="TIRAP"/>
    <property type="match status" value="1"/>
</dbReference>
<dbReference type="InterPro" id="IPR035897">
    <property type="entry name" value="Toll_tir_struct_dom_sf"/>
</dbReference>
<proteinExistence type="predicted"/>
<gene>
    <name evidence="3" type="primary">LOC121396630</name>
</gene>
<reference evidence="3" key="1">
    <citation type="submission" date="2025-08" db="UniProtKB">
        <authorList>
            <consortium name="RefSeq"/>
        </authorList>
    </citation>
    <scope>IDENTIFICATION</scope>
    <source>
        <strain evidence="3">J_2021</strain>
        <tissue evidence="3">Erythrocytes</tissue>
    </source>
</reference>
<dbReference type="GO" id="GO:0034142">
    <property type="term" value="P:toll-like receptor 4 signaling pathway"/>
    <property type="evidence" value="ECO:0000318"/>
    <property type="project" value="GO_Central"/>
</dbReference>
<dbReference type="AlphaFoldDB" id="A0A1L8FHP3"/>
<dbReference type="GO" id="GO:0005737">
    <property type="term" value="C:cytoplasm"/>
    <property type="evidence" value="ECO:0000318"/>
    <property type="project" value="GO_Central"/>
</dbReference>
<dbReference type="SUPFAM" id="SSF52200">
    <property type="entry name" value="Toll/Interleukin receptor TIR domain"/>
    <property type="match status" value="1"/>
</dbReference>
<dbReference type="STRING" id="8355.A0A1L8FHP3"/>
<name>A0A1L8FHP3_XENLA</name>
<dbReference type="GO" id="GO:0005886">
    <property type="term" value="C:plasma membrane"/>
    <property type="evidence" value="ECO:0000318"/>
    <property type="project" value="GO_Central"/>
</dbReference>
<dbReference type="PANTHER" id="PTHR22662:SF0">
    <property type="entry name" value="TOLL_INTERLEUKIN-1 RECEPTOR DOMAIN-CONTAINING ADAPTER PROTEIN"/>
    <property type="match status" value="1"/>
</dbReference>
<dbReference type="OMA" id="MERKDAS"/>
<dbReference type="Pfam" id="PF13676">
    <property type="entry name" value="TIR_2"/>
    <property type="match status" value="1"/>
</dbReference>
<dbReference type="GO" id="GO:0032760">
    <property type="term" value="P:positive regulation of tumor necrosis factor production"/>
    <property type="evidence" value="ECO:0000318"/>
    <property type="project" value="GO_Central"/>
</dbReference>
<dbReference type="OrthoDB" id="9424455at2759"/>
<dbReference type="GeneID" id="121396630"/>
<keyword evidence="2" id="KW-1185">Reference proteome</keyword>
<protein>
    <submittedName>
        <fullName evidence="3">Uncharacterized protein LOC121396630</fullName>
    </submittedName>
</protein>
<accession>A0A1L8FHP3</accession>
<dbReference type="RefSeq" id="XP_041427689.1">
    <property type="nucleotide sequence ID" value="XM_041571755.1"/>
</dbReference>
<evidence type="ECO:0000313" key="2">
    <source>
        <dbReference type="Proteomes" id="UP000186698"/>
    </source>
</evidence>
<dbReference type="PROSITE" id="PS50104">
    <property type="entry name" value="TIR"/>
    <property type="match status" value="1"/>
</dbReference>
<dbReference type="InterPro" id="IPR000157">
    <property type="entry name" value="TIR_dom"/>
</dbReference>